<dbReference type="RefSeq" id="WP_139183106.1">
    <property type="nucleotide sequence ID" value="NZ_CP048813.1"/>
</dbReference>
<feature type="chain" id="PRO_5038726995" description="DUF3558 domain-containing protein" evidence="1">
    <location>
        <begin position="21"/>
        <end position="182"/>
    </location>
</feature>
<evidence type="ECO:0000256" key="1">
    <source>
        <dbReference type="SAM" id="SignalP"/>
    </source>
</evidence>
<keyword evidence="3" id="KW-1185">Reference proteome</keyword>
<reference evidence="2 3" key="1">
    <citation type="submission" date="2016-10" db="EMBL/GenBank/DDBJ databases">
        <authorList>
            <person name="de Groot N.N."/>
        </authorList>
    </citation>
    <scope>NUCLEOTIDE SEQUENCE [LARGE SCALE GENOMIC DNA]</scope>
    <source>
        <strain evidence="2 3">DSM 44892</strain>
    </source>
</reference>
<evidence type="ECO:0008006" key="4">
    <source>
        <dbReference type="Google" id="ProtNLM"/>
    </source>
</evidence>
<dbReference type="PROSITE" id="PS51257">
    <property type="entry name" value="PROKAR_LIPOPROTEIN"/>
    <property type="match status" value="1"/>
</dbReference>
<sequence length="182" mass="17979">MWVRPRPRMVLIGTAVAAAAALTGCSNTVDGTAVAAGEGSVGATTSGSVPTPPERTAAGAATDCASLSAVIAPLVPAVSDTPQDVPGVAGTTMCVWTGSRGAAVSVNVTAKDVDPEIIALIRDDDSAVTDERVAALGAVALRTVGVGLQTPTHLISVVVAAQEDTPDLDLDVAVAIAESLRG</sequence>
<name>A0A1G7ZRD3_9NOCA</name>
<proteinExistence type="predicted"/>
<keyword evidence="1" id="KW-0732">Signal</keyword>
<gene>
    <name evidence="2" type="ORF">SAMN05444695_101196</name>
</gene>
<dbReference type="EMBL" id="FNDN01000001">
    <property type="protein sequence ID" value="SDH11292.1"/>
    <property type="molecule type" value="Genomic_DNA"/>
</dbReference>
<organism evidence="2 3">
    <name type="scientific">Rhodococcus triatomae</name>
    <dbReference type="NCBI Taxonomy" id="300028"/>
    <lineage>
        <taxon>Bacteria</taxon>
        <taxon>Bacillati</taxon>
        <taxon>Actinomycetota</taxon>
        <taxon>Actinomycetes</taxon>
        <taxon>Mycobacteriales</taxon>
        <taxon>Nocardiaceae</taxon>
        <taxon>Rhodococcus</taxon>
    </lineage>
</organism>
<accession>A0A1G7ZRD3</accession>
<evidence type="ECO:0000313" key="2">
    <source>
        <dbReference type="EMBL" id="SDH11292.1"/>
    </source>
</evidence>
<dbReference type="AlphaFoldDB" id="A0A1G7ZRD3"/>
<feature type="signal peptide" evidence="1">
    <location>
        <begin position="1"/>
        <end position="20"/>
    </location>
</feature>
<evidence type="ECO:0000313" key="3">
    <source>
        <dbReference type="Proteomes" id="UP000183263"/>
    </source>
</evidence>
<protein>
    <recommendedName>
        <fullName evidence="4">DUF3558 domain-containing protein</fullName>
    </recommendedName>
</protein>
<dbReference type="Proteomes" id="UP000183263">
    <property type="component" value="Unassembled WGS sequence"/>
</dbReference>